<feature type="domain" description="Glucose-methanol-choline oxidoreductase N-terminal" evidence="5">
    <location>
        <begin position="351"/>
        <end position="365"/>
    </location>
</feature>
<dbReference type="Proteomes" id="UP001162164">
    <property type="component" value="Unassembled WGS sequence"/>
</dbReference>
<dbReference type="Gene3D" id="3.50.50.60">
    <property type="entry name" value="FAD/NAD(P)-binding domain"/>
    <property type="match status" value="2"/>
</dbReference>
<evidence type="ECO:0000259" key="5">
    <source>
        <dbReference type="PROSITE" id="PS00624"/>
    </source>
</evidence>
<dbReference type="EMBL" id="JAPWTJ010000018">
    <property type="protein sequence ID" value="KAJ8985233.1"/>
    <property type="molecule type" value="Genomic_DNA"/>
</dbReference>
<dbReference type="PANTHER" id="PTHR11552:SF158">
    <property type="entry name" value="GH23626P-RELATED"/>
    <property type="match status" value="1"/>
</dbReference>
<dbReference type="InterPro" id="IPR012132">
    <property type="entry name" value="GMC_OxRdtase"/>
</dbReference>
<keyword evidence="2" id="KW-0285">Flavoprotein</keyword>
<dbReference type="PROSITE" id="PS00623">
    <property type="entry name" value="GMC_OXRED_1"/>
    <property type="match status" value="1"/>
</dbReference>
<dbReference type="Pfam" id="PF05199">
    <property type="entry name" value="GMC_oxred_C"/>
    <property type="match status" value="1"/>
</dbReference>
<comment type="caution">
    <text evidence="6">The sequence shown here is derived from an EMBL/GenBank/DDBJ whole genome shotgun (WGS) entry which is preliminary data.</text>
</comment>
<dbReference type="PANTHER" id="PTHR11552">
    <property type="entry name" value="GLUCOSE-METHANOL-CHOLINE GMC OXIDOREDUCTASE"/>
    <property type="match status" value="1"/>
</dbReference>
<keyword evidence="3" id="KW-0732">Signal</keyword>
<protein>
    <recommendedName>
        <fullName evidence="4 5">Glucose-methanol-choline oxidoreductase N-terminal domain-containing protein</fullName>
    </recommendedName>
</protein>
<dbReference type="Gene3D" id="3.30.560.10">
    <property type="entry name" value="Glucose Oxidase, domain 3"/>
    <property type="match status" value="2"/>
</dbReference>
<dbReference type="PROSITE" id="PS00624">
    <property type="entry name" value="GMC_OXRED_2"/>
    <property type="match status" value="1"/>
</dbReference>
<gene>
    <name evidence="6" type="ORF">NQ317_018262</name>
</gene>
<evidence type="ECO:0000313" key="7">
    <source>
        <dbReference type="Proteomes" id="UP001162164"/>
    </source>
</evidence>
<evidence type="ECO:0000256" key="1">
    <source>
        <dbReference type="ARBA" id="ARBA00010790"/>
    </source>
</evidence>
<dbReference type="InterPro" id="IPR007867">
    <property type="entry name" value="GMC_OxRtase_C"/>
</dbReference>
<dbReference type="InterPro" id="IPR036188">
    <property type="entry name" value="FAD/NAD-bd_sf"/>
</dbReference>
<dbReference type="SUPFAM" id="SSF51905">
    <property type="entry name" value="FAD/NAD(P)-binding domain"/>
    <property type="match status" value="1"/>
</dbReference>
<dbReference type="PIRSF" id="PIRSF000137">
    <property type="entry name" value="Alcohol_oxidase"/>
    <property type="match status" value="1"/>
</dbReference>
<reference evidence="6" key="1">
    <citation type="journal article" date="2023" name="Insect Mol. Biol.">
        <title>Genome sequencing provides insights into the evolution of gene families encoding plant cell wall-degrading enzymes in longhorned beetles.</title>
        <authorList>
            <person name="Shin N.R."/>
            <person name="Okamura Y."/>
            <person name="Kirsch R."/>
            <person name="Pauchet Y."/>
        </authorList>
    </citation>
    <scope>NUCLEOTIDE SEQUENCE</scope>
    <source>
        <strain evidence="6">MMC_N1</strain>
    </source>
</reference>
<dbReference type="SUPFAM" id="SSF54373">
    <property type="entry name" value="FAD-linked reductases, C-terminal domain"/>
    <property type="match status" value="1"/>
</dbReference>
<sequence length="666" mass="75469">MFRFHYYQQNPYTKMHQNFRQIAALLLVLVTISGQQSVFEGLIKTIEDGEAQWSIEPPDVAENVMHQEYDFIVVGAGTAGCVVANRLTENPNWSVLLIEAGRSENYVMDMPILANYLQFTEANWGYKTEPSNQYCMGMDNQQCNWPRGKVVGGSSVLNYMIYTRGNRRDYDNWARLGNVGWYVPRVKTDPYRVNKMPDKLSTYEFRCRSFDEVLPYFKKIENFSIPEYSDPTYHGKDGYLSITYAPYKTKIADGIVKASYENGIRYVDYNGPTQVGVSRLQLSMRDGVRASSSRAYLHPISSRPNLHMKKFSMVTKILIDPATKTAYGVEFVRNGRTYRIRAKKEVILSGGAINTPQLLMLSGVGPKKHLKSLGIPVISNLKVGYNLMDHIALGGLTFLINQPVSLRTQKIITNENLKQYLNHHKGPLSVPGGCEVLVFHDFSNPNDPDGYPEIELLYIGGSIVSDPILRKDFGITDEIYDAVYKPIENAETFMTFPMLLRPKSKGRIVLKSADYRVKPMIFANYFADKQDMDTIIKGVRLTLNITSQPGLQALGAKLHEIPIPQCSKYQFASDDYFNCMARHFTFTIYHYSGTCKMGPRTDKKAVVDPRLRVYGVKNLRVVDASVIPVIPAAHTNAPTFMIAEKGADMIKEDWGDERLSCDINFK</sequence>
<evidence type="ECO:0000313" key="6">
    <source>
        <dbReference type="EMBL" id="KAJ8985233.1"/>
    </source>
</evidence>
<dbReference type="Pfam" id="PF00732">
    <property type="entry name" value="GMC_oxred_N"/>
    <property type="match status" value="1"/>
</dbReference>
<keyword evidence="7" id="KW-1185">Reference proteome</keyword>
<comment type="similarity">
    <text evidence="1 2">Belongs to the GMC oxidoreductase family.</text>
</comment>
<keyword evidence="2" id="KW-0274">FAD</keyword>
<name>A0ABQ9K3P3_9CUCU</name>
<accession>A0ABQ9K3P3</accession>
<dbReference type="InterPro" id="IPR000172">
    <property type="entry name" value="GMC_OxRdtase_N"/>
</dbReference>
<organism evidence="6 7">
    <name type="scientific">Molorchus minor</name>
    <dbReference type="NCBI Taxonomy" id="1323400"/>
    <lineage>
        <taxon>Eukaryota</taxon>
        <taxon>Metazoa</taxon>
        <taxon>Ecdysozoa</taxon>
        <taxon>Arthropoda</taxon>
        <taxon>Hexapoda</taxon>
        <taxon>Insecta</taxon>
        <taxon>Pterygota</taxon>
        <taxon>Neoptera</taxon>
        <taxon>Endopterygota</taxon>
        <taxon>Coleoptera</taxon>
        <taxon>Polyphaga</taxon>
        <taxon>Cucujiformia</taxon>
        <taxon>Chrysomeloidea</taxon>
        <taxon>Cerambycidae</taxon>
        <taxon>Lamiinae</taxon>
        <taxon>Monochamini</taxon>
        <taxon>Molorchus</taxon>
    </lineage>
</organism>
<feature type="chain" id="PRO_5045278705" description="Glucose-methanol-choline oxidoreductase N-terminal domain-containing protein" evidence="3">
    <location>
        <begin position="35"/>
        <end position="666"/>
    </location>
</feature>
<proteinExistence type="inferred from homology"/>
<evidence type="ECO:0000256" key="2">
    <source>
        <dbReference type="RuleBase" id="RU003968"/>
    </source>
</evidence>
<evidence type="ECO:0000256" key="3">
    <source>
        <dbReference type="SAM" id="SignalP"/>
    </source>
</evidence>
<evidence type="ECO:0000259" key="4">
    <source>
        <dbReference type="PROSITE" id="PS00623"/>
    </source>
</evidence>
<feature type="signal peptide" evidence="3">
    <location>
        <begin position="1"/>
        <end position="34"/>
    </location>
</feature>
<feature type="domain" description="Glucose-methanol-choline oxidoreductase N-terminal" evidence="4">
    <location>
        <begin position="148"/>
        <end position="171"/>
    </location>
</feature>